<evidence type="ECO:0000256" key="3">
    <source>
        <dbReference type="ARBA" id="ARBA00014038"/>
    </source>
</evidence>
<dbReference type="GO" id="GO:0030036">
    <property type="term" value="P:actin cytoskeleton organization"/>
    <property type="evidence" value="ECO:0007669"/>
    <property type="project" value="TreeGrafter"/>
</dbReference>
<dbReference type="Pfam" id="PF01267">
    <property type="entry name" value="F-actin_cap_A"/>
    <property type="match status" value="1"/>
</dbReference>
<dbReference type="GO" id="GO:0051015">
    <property type="term" value="F:actin filament binding"/>
    <property type="evidence" value="ECO:0007669"/>
    <property type="project" value="TreeGrafter"/>
</dbReference>
<evidence type="ECO:0000256" key="5">
    <source>
        <dbReference type="ARBA" id="ARBA00022490"/>
    </source>
</evidence>
<dbReference type="InterPro" id="IPR037282">
    <property type="entry name" value="CapZ_alpha/beta"/>
</dbReference>
<keyword evidence="5" id="KW-0963">Cytoplasm</keyword>
<dbReference type="InterPro" id="IPR017865">
    <property type="entry name" value="F-actin_cap_asu_CS"/>
</dbReference>
<protein>
    <recommendedName>
        <fullName evidence="3">F-actin-capping protein subunit alpha</fullName>
    </recommendedName>
</protein>
<evidence type="ECO:0000256" key="2">
    <source>
        <dbReference type="ARBA" id="ARBA00010479"/>
    </source>
</evidence>
<dbReference type="InterPro" id="IPR008733">
    <property type="entry name" value="PEX11"/>
</dbReference>
<evidence type="ECO:0000256" key="1">
    <source>
        <dbReference type="ARBA" id="ARBA00004245"/>
    </source>
</evidence>
<dbReference type="PROSITE" id="PS00749">
    <property type="entry name" value="F_ACTIN_CAPPING_A_2"/>
    <property type="match status" value="1"/>
</dbReference>
<gene>
    <name evidence="12" type="ORF">M747DRAFT_314421</name>
</gene>
<dbReference type="GO" id="GO:0051016">
    <property type="term" value="P:barbed-end actin filament capping"/>
    <property type="evidence" value="ECO:0007669"/>
    <property type="project" value="InterPro"/>
</dbReference>
<dbReference type="Gene3D" id="3.90.1150.210">
    <property type="entry name" value="F-actin capping protein, beta subunit"/>
    <property type="match status" value="1"/>
</dbReference>
<evidence type="ECO:0000256" key="11">
    <source>
        <dbReference type="ARBA" id="ARBA00046271"/>
    </source>
</evidence>
<dbReference type="GO" id="GO:0005778">
    <property type="term" value="C:peroxisomal membrane"/>
    <property type="evidence" value="ECO:0007669"/>
    <property type="project" value="UniProtKB-SubCell"/>
</dbReference>
<dbReference type="PRINTS" id="PR00191">
    <property type="entry name" value="FACTINCAPA"/>
</dbReference>
<dbReference type="FunFam" id="3.90.1150.210:FF:000003">
    <property type="entry name" value="F-actin-capping protein subunit alpha"/>
    <property type="match status" value="1"/>
</dbReference>
<reference evidence="12 13" key="1">
    <citation type="submission" date="2018-07" db="EMBL/GenBank/DDBJ databases">
        <title>Section-level genome sequencing of Aspergillus section Nigri to investigate inter- and intra-species variation.</title>
        <authorList>
            <consortium name="DOE Joint Genome Institute"/>
            <person name="Vesth T.C."/>
            <person name="Nybo J.L."/>
            <person name="Theobald S."/>
            <person name="Frisvad J.C."/>
            <person name="Larsen T.O."/>
            <person name="Nielsen K.F."/>
            <person name="Hoof J.B."/>
            <person name="Brandl J."/>
            <person name="Salamov A."/>
            <person name="Riley R."/>
            <person name="Gladden J.M."/>
            <person name="Phatale P."/>
            <person name="Nielsen M.T."/>
            <person name="Lyhne E.K."/>
            <person name="Kogle M.E."/>
            <person name="Strasser K."/>
            <person name="McDonnell E."/>
            <person name="Barry K."/>
            <person name="Clum A."/>
            <person name="Chen C."/>
            <person name="Nolan M."/>
            <person name="Sandor L."/>
            <person name="Kuo A."/>
            <person name="Lipzen A."/>
            <person name="Hainaut M."/>
            <person name="Drula E."/>
            <person name="Tsang A."/>
            <person name="Magnuson J.K."/>
            <person name="Henrissat B."/>
            <person name="Wiebenga A."/>
            <person name="Simmons B.A."/>
            <person name="Makela M.R."/>
            <person name="De vries R.P."/>
            <person name="Grigoriev I.V."/>
            <person name="Mortensen U.H."/>
            <person name="Baker S.E."/>
            <person name="Andersen M.R."/>
        </authorList>
    </citation>
    <scope>NUCLEOTIDE SEQUENCE [LARGE SCALE GENOMIC DNA]</scope>
    <source>
        <strain evidence="12 13">ATCC 13496</strain>
    </source>
</reference>
<name>A0A370BZS2_ASPNG</name>
<dbReference type="PANTHER" id="PTHR10653:SF0">
    <property type="entry name" value="F-ACTIN-CAPPING PROTEIN SUBUNIT ALPHA"/>
    <property type="match status" value="1"/>
</dbReference>
<evidence type="ECO:0000313" key="12">
    <source>
        <dbReference type="EMBL" id="RDH21227.1"/>
    </source>
</evidence>
<proteinExistence type="inferred from homology"/>
<evidence type="ECO:0000313" key="13">
    <source>
        <dbReference type="Proteomes" id="UP000253845"/>
    </source>
</evidence>
<dbReference type="FunFam" id="3.30.1140.60:FF:000004">
    <property type="entry name" value="F-actin-capping protein subunit alpha"/>
    <property type="match status" value="1"/>
</dbReference>
<dbReference type="Pfam" id="PF05648">
    <property type="entry name" value="PEX11"/>
    <property type="match status" value="1"/>
</dbReference>
<keyword evidence="6" id="KW-0472">Membrane</keyword>
<keyword evidence="4" id="KW-0117">Actin capping</keyword>
<keyword evidence="7" id="KW-0576">Peroxisome</keyword>
<accession>A0A370BZS2</accession>
<evidence type="ECO:0000256" key="6">
    <source>
        <dbReference type="ARBA" id="ARBA00023136"/>
    </source>
</evidence>
<dbReference type="GO" id="GO:0016559">
    <property type="term" value="P:peroxisome fission"/>
    <property type="evidence" value="ECO:0007669"/>
    <property type="project" value="InterPro"/>
</dbReference>
<dbReference type="Gene3D" id="3.30.1140.60">
    <property type="entry name" value="F-actin capping protein, alpha subunit"/>
    <property type="match status" value="1"/>
</dbReference>
<dbReference type="GO" id="GO:0008290">
    <property type="term" value="C:F-actin capping protein complex"/>
    <property type="evidence" value="ECO:0007669"/>
    <property type="project" value="InterPro"/>
</dbReference>
<keyword evidence="8" id="KW-0009">Actin-binding</keyword>
<dbReference type="GO" id="GO:0030479">
    <property type="term" value="C:actin cortical patch"/>
    <property type="evidence" value="ECO:0007669"/>
    <property type="project" value="TreeGrafter"/>
</dbReference>
<comment type="similarity">
    <text evidence="2">Belongs to the F-actin-capping protein alpha subunit family.</text>
</comment>
<evidence type="ECO:0000256" key="9">
    <source>
        <dbReference type="ARBA" id="ARBA00023212"/>
    </source>
</evidence>
<keyword evidence="9" id="KW-0206">Cytoskeleton</keyword>
<dbReference type="InterPro" id="IPR042276">
    <property type="entry name" value="CapZ_alpha/beta_2"/>
</dbReference>
<dbReference type="PANTHER" id="PTHR10653">
    <property type="entry name" value="F-ACTIN-CAPPING PROTEIN SUBUNIT ALPHA"/>
    <property type="match status" value="1"/>
</dbReference>
<dbReference type="PROSITE" id="PS00748">
    <property type="entry name" value="F_ACTIN_CAPPING_A_1"/>
    <property type="match status" value="1"/>
</dbReference>
<dbReference type="SUPFAM" id="SSF90096">
    <property type="entry name" value="Subunits of heterodimeric actin filament capping protein Capz"/>
    <property type="match status" value="1"/>
</dbReference>
<dbReference type="EMBL" id="KZ851911">
    <property type="protein sequence ID" value="RDH21227.1"/>
    <property type="molecule type" value="Genomic_DNA"/>
</dbReference>
<dbReference type="VEuPathDB" id="FungiDB:M747DRAFT_314421"/>
<sequence>MASTIELASSFIEGAPPGELADVVADVKALTSDGPDIIPSLAPAFERYNETQLATVKLPGASQEVLISEYNKLEGNRYFDVESQTSFEVDHVTQEASAAQSYVLESQNADLMYAPFPRRSKSLLKSLSAHATEHYRTCSYGVYPIEDDTAVAIVLVANRYSPNNFWNGRFRAIYTLPVNSSSATISGQIKVDVHYYEDGNVALNTTKPVNLSVQSVDASAIISRIAAAERDYQEELNRAFVSTAEGVFKGLRRQLPITRQKVEWEKVGGYRLGQDIAGGRGYRADIAYPLASPLADIYPLKAIERNQNARPFIPLHANHPRSRKDPPPRPIRLCAGPANTHSGKRIHFAVQHRQDTRDASSGSSTSSTASIEHLPCWGDLTLVCTPFPSYSKTYNDTKVSCKLHATSIYPNPYNAAILTEANKFWFYALGFSILGAANDILFSSASSTSKTKDEKKPAPSISRFSLLKKMLCVDACDMLIPGTFLGWIEMGQLGVGIGMVVSTLVSGWDMWNAV</sequence>
<evidence type="ECO:0000256" key="10">
    <source>
        <dbReference type="ARBA" id="ARBA00025389"/>
    </source>
</evidence>
<dbReference type="Proteomes" id="UP000253845">
    <property type="component" value="Unassembled WGS sequence"/>
</dbReference>
<evidence type="ECO:0000256" key="8">
    <source>
        <dbReference type="ARBA" id="ARBA00023203"/>
    </source>
</evidence>
<evidence type="ECO:0000256" key="7">
    <source>
        <dbReference type="ARBA" id="ARBA00023140"/>
    </source>
</evidence>
<comment type="function">
    <text evidence="10">F-actin-capping proteins bind in a Ca(2+)-independent manner to the fast growing ends of actin filaments (barbed end) thereby blocking the exchange of subunits at these ends. Unlike other capping proteins (such as gelsolin and severin), these proteins do not sever actin filaments.</text>
</comment>
<dbReference type="InterPro" id="IPR002189">
    <property type="entry name" value="CapZ_alpha"/>
</dbReference>
<organism evidence="12 13">
    <name type="scientific">Aspergillus niger ATCC 13496</name>
    <dbReference type="NCBI Taxonomy" id="1353008"/>
    <lineage>
        <taxon>Eukaryota</taxon>
        <taxon>Fungi</taxon>
        <taxon>Dikarya</taxon>
        <taxon>Ascomycota</taxon>
        <taxon>Pezizomycotina</taxon>
        <taxon>Eurotiomycetes</taxon>
        <taxon>Eurotiomycetidae</taxon>
        <taxon>Eurotiales</taxon>
        <taxon>Aspergillaceae</taxon>
        <taxon>Aspergillus</taxon>
        <taxon>Aspergillus subgen. Circumdati</taxon>
    </lineage>
</organism>
<comment type="subcellular location">
    <subcellularLocation>
        <location evidence="1">Cytoplasm</location>
        <location evidence="1">Cytoskeleton</location>
    </subcellularLocation>
    <subcellularLocation>
        <location evidence="11">Peroxisome membrane</location>
    </subcellularLocation>
</comment>
<dbReference type="InterPro" id="IPR042489">
    <property type="entry name" value="CapZ_alpha_1"/>
</dbReference>
<evidence type="ECO:0000256" key="4">
    <source>
        <dbReference type="ARBA" id="ARBA00022467"/>
    </source>
</evidence>
<dbReference type="AlphaFoldDB" id="A0A370BZS2"/>